<dbReference type="EMBL" id="JAMKFB020000004">
    <property type="protein sequence ID" value="KAL0196128.1"/>
    <property type="molecule type" value="Genomic_DNA"/>
</dbReference>
<proteinExistence type="predicted"/>
<feature type="non-terminal residue" evidence="1">
    <location>
        <position position="60"/>
    </location>
</feature>
<reference evidence="1 2" key="1">
    <citation type="submission" date="2024-05" db="EMBL/GenBank/DDBJ databases">
        <title>Genome sequencing and assembly of Indian major carp, Cirrhinus mrigala (Hamilton, 1822).</title>
        <authorList>
            <person name="Mohindra V."/>
            <person name="Chowdhury L.M."/>
            <person name="Lal K."/>
            <person name="Jena J.K."/>
        </authorList>
    </citation>
    <scope>NUCLEOTIDE SEQUENCE [LARGE SCALE GENOMIC DNA]</scope>
    <source>
        <strain evidence="1">CM1030</strain>
        <tissue evidence="1">Blood</tissue>
    </source>
</reference>
<accession>A0ABD0RE10</accession>
<dbReference type="AlphaFoldDB" id="A0ABD0RE10"/>
<comment type="caution">
    <text evidence="1">The sequence shown here is derived from an EMBL/GenBank/DDBJ whole genome shotgun (WGS) entry which is preliminary data.</text>
</comment>
<protein>
    <submittedName>
        <fullName evidence="1">Uncharacterized protein</fullName>
    </submittedName>
</protein>
<gene>
    <name evidence="1" type="ORF">M9458_009700</name>
</gene>
<keyword evidence="2" id="KW-1185">Reference proteome</keyword>
<sequence length="60" mass="6471">MDKSNSCMPSTASISHAEVKFPFYPPTLTVPAGRLAPAKGIPILSESAVPSRRRTKRVCN</sequence>
<name>A0ABD0RE10_CIRMR</name>
<evidence type="ECO:0000313" key="1">
    <source>
        <dbReference type="EMBL" id="KAL0196128.1"/>
    </source>
</evidence>
<dbReference type="Proteomes" id="UP001529510">
    <property type="component" value="Unassembled WGS sequence"/>
</dbReference>
<organism evidence="1 2">
    <name type="scientific">Cirrhinus mrigala</name>
    <name type="common">Mrigala</name>
    <dbReference type="NCBI Taxonomy" id="683832"/>
    <lineage>
        <taxon>Eukaryota</taxon>
        <taxon>Metazoa</taxon>
        <taxon>Chordata</taxon>
        <taxon>Craniata</taxon>
        <taxon>Vertebrata</taxon>
        <taxon>Euteleostomi</taxon>
        <taxon>Actinopterygii</taxon>
        <taxon>Neopterygii</taxon>
        <taxon>Teleostei</taxon>
        <taxon>Ostariophysi</taxon>
        <taxon>Cypriniformes</taxon>
        <taxon>Cyprinidae</taxon>
        <taxon>Labeoninae</taxon>
        <taxon>Labeonini</taxon>
        <taxon>Cirrhinus</taxon>
    </lineage>
</organism>
<evidence type="ECO:0000313" key="2">
    <source>
        <dbReference type="Proteomes" id="UP001529510"/>
    </source>
</evidence>